<dbReference type="AlphaFoldDB" id="A0A1F5VGQ2"/>
<evidence type="ECO:0000256" key="1">
    <source>
        <dbReference type="SAM" id="SignalP"/>
    </source>
</evidence>
<name>A0A1F5VGQ2_9BACT</name>
<dbReference type="EMBL" id="MFHD01000016">
    <property type="protein sequence ID" value="OGF62612.1"/>
    <property type="molecule type" value="Genomic_DNA"/>
</dbReference>
<protein>
    <recommendedName>
        <fullName evidence="2">Peptidoglycan binding-like domain-containing protein</fullName>
    </recommendedName>
</protein>
<dbReference type="InterPro" id="IPR036366">
    <property type="entry name" value="PGBDSf"/>
</dbReference>
<dbReference type="Proteomes" id="UP000179251">
    <property type="component" value="Unassembled WGS sequence"/>
</dbReference>
<organism evidence="3 4">
    <name type="scientific">Candidatus Giovannonibacteria bacterium RIFCSPHIGHO2_01_FULL_45_23</name>
    <dbReference type="NCBI Taxonomy" id="1798325"/>
    <lineage>
        <taxon>Bacteria</taxon>
        <taxon>Candidatus Giovannoniibacteriota</taxon>
    </lineage>
</organism>
<feature type="domain" description="Peptidoglycan binding-like" evidence="2">
    <location>
        <begin position="167"/>
        <end position="222"/>
    </location>
</feature>
<gene>
    <name evidence="3" type="ORF">A2834_02705</name>
</gene>
<evidence type="ECO:0000313" key="4">
    <source>
        <dbReference type="Proteomes" id="UP000179251"/>
    </source>
</evidence>
<accession>A0A1F5VGQ2</accession>
<dbReference type="STRING" id="1798325.A2834_02705"/>
<evidence type="ECO:0000259" key="2">
    <source>
        <dbReference type="Pfam" id="PF01471"/>
    </source>
</evidence>
<dbReference type="Gene3D" id="1.10.101.10">
    <property type="entry name" value="PGBD-like superfamily/PGBD"/>
    <property type="match status" value="1"/>
</dbReference>
<dbReference type="InterPro" id="IPR002477">
    <property type="entry name" value="Peptidoglycan-bd-like"/>
</dbReference>
<comment type="caution">
    <text evidence="3">The sequence shown here is derived from an EMBL/GenBank/DDBJ whole genome shotgun (WGS) entry which is preliminary data.</text>
</comment>
<dbReference type="SUPFAM" id="SSF47090">
    <property type="entry name" value="PGBD-like"/>
    <property type="match status" value="1"/>
</dbReference>
<dbReference type="InterPro" id="IPR036365">
    <property type="entry name" value="PGBD-like_sf"/>
</dbReference>
<evidence type="ECO:0000313" key="3">
    <source>
        <dbReference type="EMBL" id="OGF62612.1"/>
    </source>
</evidence>
<reference evidence="3 4" key="1">
    <citation type="journal article" date="2016" name="Nat. Commun.">
        <title>Thousands of microbial genomes shed light on interconnected biogeochemical processes in an aquifer system.</title>
        <authorList>
            <person name="Anantharaman K."/>
            <person name="Brown C.T."/>
            <person name="Hug L.A."/>
            <person name="Sharon I."/>
            <person name="Castelle C.J."/>
            <person name="Probst A.J."/>
            <person name="Thomas B.C."/>
            <person name="Singh A."/>
            <person name="Wilkins M.J."/>
            <person name="Karaoz U."/>
            <person name="Brodie E.L."/>
            <person name="Williams K.H."/>
            <person name="Hubbard S.S."/>
            <person name="Banfield J.F."/>
        </authorList>
    </citation>
    <scope>NUCLEOTIDE SEQUENCE [LARGE SCALE GENOMIC DNA]</scope>
</reference>
<proteinExistence type="predicted"/>
<dbReference type="Pfam" id="PF01471">
    <property type="entry name" value="PG_binding_1"/>
    <property type="match status" value="1"/>
</dbReference>
<keyword evidence="1" id="KW-0732">Signal</keyword>
<sequence>MTTKLIFSLVALLLAWPVFAETIPQEVHIYPDGSIRLVNAELFREHAVNLFTVKAWGYKWLVPIDPNKTIRLESAYGTEIQLTELEEGHLLEIKGRQESVNVLDHQIIPALIRDFSIKTGEPPLPSVAPSEGGATPATLKATQDTAQSVTTQKGALTMTLKRGYWGGQIKILQEFLKKQGYFPKSEPTSSYFGPATKKALMEFQKANALEAVGTLGPKTRALINSLLNN</sequence>
<feature type="chain" id="PRO_5009522007" description="Peptidoglycan binding-like domain-containing protein" evidence="1">
    <location>
        <begin position="21"/>
        <end position="229"/>
    </location>
</feature>
<feature type="signal peptide" evidence="1">
    <location>
        <begin position="1"/>
        <end position="20"/>
    </location>
</feature>